<protein>
    <submittedName>
        <fullName evidence="1">Uncharacterized protein</fullName>
    </submittedName>
</protein>
<dbReference type="EMBL" id="KQ245322">
    <property type="protein sequence ID" value="KNC73665.1"/>
    <property type="molecule type" value="Genomic_DNA"/>
</dbReference>
<gene>
    <name evidence="1" type="ORF">SARC_13776</name>
</gene>
<organism evidence="1 2">
    <name type="scientific">Sphaeroforma arctica JP610</name>
    <dbReference type="NCBI Taxonomy" id="667725"/>
    <lineage>
        <taxon>Eukaryota</taxon>
        <taxon>Ichthyosporea</taxon>
        <taxon>Ichthyophonida</taxon>
        <taxon>Sphaeroforma</taxon>
    </lineage>
</organism>
<name>A0A0L0FAA0_9EUKA</name>
<sequence>EGYRSGVVAVQDKLEKTIEEYARLLDYASNGFKRKHDGSDAELDASFLQPTNKRPRVENEDSFHVTITGVVSLKEVDPK</sequence>
<feature type="non-terminal residue" evidence="1">
    <location>
        <position position="1"/>
    </location>
</feature>
<dbReference type="RefSeq" id="XP_014147567.1">
    <property type="nucleotide sequence ID" value="XM_014292092.1"/>
</dbReference>
<dbReference type="GeneID" id="25914280"/>
<accession>A0A0L0FAA0</accession>
<evidence type="ECO:0000313" key="2">
    <source>
        <dbReference type="Proteomes" id="UP000054560"/>
    </source>
</evidence>
<dbReference type="AlphaFoldDB" id="A0A0L0FAA0"/>
<feature type="non-terminal residue" evidence="1">
    <location>
        <position position="79"/>
    </location>
</feature>
<reference evidence="1 2" key="1">
    <citation type="submission" date="2011-02" db="EMBL/GenBank/DDBJ databases">
        <title>The Genome Sequence of Sphaeroforma arctica JP610.</title>
        <authorList>
            <consortium name="The Broad Institute Genome Sequencing Platform"/>
            <person name="Russ C."/>
            <person name="Cuomo C."/>
            <person name="Young S.K."/>
            <person name="Zeng Q."/>
            <person name="Gargeya S."/>
            <person name="Alvarado L."/>
            <person name="Berlin A."/>
            <person name="Chapman S.B."/>
            <person name="Chen Z."/>
            <person name="Freedman E."/>
            <person name="Gellesch M."/>
            <person name="Goldberg J."/>
            <person name="Griggs A."/>
            <person name="Gujja S."/>
            <person name="Heilman E."/>
            <person name="Heiman D."/>
            <person name="Howarth C."/>
            <person name="Mehta T."/>
            <person name="Neiman D."/>
            <person name="Pearson M."/>
            <person name="Roberts A."/>
            <person name="Saif S."/>
            <person name="Shea T."/>
            <person name="Shenoy N."/>
            <person name="Sisk P."/>
            <person name="Stolte C."/>
            <person name="Sykes S."/>
            <person name="White J."/>
            <person name="Yandava C."/>
            <person name="Burger G."/>
            <person name="Gray M.W."/>
            <person name="Holland P.W.H."/>
            <person name="King N."/>
            <person name="Lang F.B.F."/>
            <person name="Roger A.J."/>
            <person name="Ruiz-Trillo I."/>
            <person name="Haas B."/>
            <person name="Nusbaum C."/>
            <person name="Birren B."/>
        </authorList>
    </citation>
    <scope>NUCLEOTIDE SEQUENCE [LARGE SCALE GENOMIC DNA]</scope>
    <source>
        <strain evidence="1 2">JP610</strain>
    </source>
</reference>
<keyword evidence="2" id="KW-1185">Reference proteome</keyword>
<evidence type="ECO:0000313" key="1">
    <source>
        <dbReference type="EMBL" id="KNC73665.1"/>
    </source>
</evidence>
<proteinExistence type="predicted"/>
<dbReference type="Proteomes" id="UP000054560">
    <property type="component" value="Unassembled WGS sequence"/>
</dbReference>